<feature type="transmembrane region" description="Helical" evidence="7">
    <location>
        <begin position="366"/>
        <end position="386"/>
    </location>
</feature>
<feature type="transmembrane region" description="Helical" evidence="7">
    <location>
        <begin position="12"/>
        <end position="28"/>
    </location>
</feature>
<keyword evidence="10" id="KW-1185">Reference proteome</keyword>
<comment type="subcellular location">
    <subcellularLocation>
        <location evidence="1">Cell membrane</location>
        <topology evidence="1">Multi-pass membrane protein</topology>
    </subcellularLocation>
</comment>
<keyword evidence="6 7" id="KW-0472">Membrane</keyword>
<protein>
    <submittedName>
        <fullName evidence="9">Inner membrane protein YabI</fullName>
    </submittedName>
</protein>
<feature type="transmembrane region" description="Helical" evidence="7">
    <location>
        <begin position="325"/>
        <end position="346"/>
    </location>
</feature>
<reference evidence="9 10" key="1">
    <citation type="submission" date="2016-10" db="EMBL/GenBank/DDBJ databases">
        <authorList>
            <person name="de Groot N.N."/>
        </authorList>
    </citation>
    <scope>NUCLEOTIDE SEQUENCE [LARGE SCALE GENOMIC DNA]</scope>
    <source>
        <strain evidence="9">MBHS1</strain>
    </source>
</reference>
<dbReference type="AlphaFoldDB" id="A0A1H6FDS3"/>
<sequence>MLELINDTLHWLNAHPGWAGLLVFAIALGESLFIVGLFILGTPIMLGFGVLIAFGALELWSTLFWAALGTILGDGISFWLGYYYHDKIRNIWPFTRHPDWLERGEQLIERHGAKSVIFGRLIGATRSFIPITVGMVGMNPLRFHTLDFFATLIWAPSHIFPGVLLGASLTILMDVGTRLTLLVVGVPALIWLSVWIIHQGYRLLVPHTNQFINILLRWSHKNRFFRNLTSGILDPNHPHIIAMLEMGLVLLLATWLLLTLLAFNLSGSTPLEIDSQVYYLFKNLRVPWADPFPIIFNALNSGYSNLAVVLAGLSWLAWKRHWHGVGYWLGSLFFGLLTAWALYQILPLSSPSLHLLTEADTPANGFLESQIMLSTIIYGFIAVLLVRCLPVHLRWRPYAIASSWMLLLILSRLYLAQQWLSDALLGLALGLFWVTVMGLAYRQHHPSVLPFRGLVISILAAQFVVGGACAVLNYHENQQRYTQEWPSYQLSKQEWLNDAWSAFTPYRVNWGGYAPQPITLQWAGDLDVLRQHLLSQGWRDPIPVNAKSLLHTLSSEPVLTKLPVLPQIHDSRYEAFKLVYVMGEIPPEASDAAAIPQGAQHDMRFLNPELKPPSSASAQLVLRLWRSDTYLGNQQQIWMGNITCQKPKNSLGIVSLLSTQEYYLQPLLLFQDFVEGFTLYKRQHLEMSNNKNWNGQVLLMTKPVEVEKNDSRL</sequence>
<dbReference type="PANTHER" id="PTHR30353:SF15">
    <property type="entry name" value="INNER MEMBRANE PROTEIN YABI"/>
    <property type="match status" value="1"/>
</dbReference>
<feature type="domain" description="VTT" evidence="8">
    <location>
        <begin position="50"/>
        <end position="162"/>
    </location>
</feature>
<evidence type="ECO:0000313" key="10">
    <source>
        <dbReference type="Proteomes" id="UP000236724"/>
    </source>
</evidence>
<evidence type="ECO:0000259" key="8">
    <source>
        <dbReference type="Pfam" id="PF09335"/>
    </source>
</evidence>
<dbReference type="InterPro" id="IPR032818">
    <property type="entry name" value="DedA-like"/>
</dbReference>
<feature type="transmembrane region" description="Helical" evidence="7">
    <location>
        <begin position="453"/>
        <end position="474"/>
    </location>
</feature>
<dbReference type="InterPro" id="IPR032816">
    <property type="entry name" value="VTT_dom"/>
</dbReference>
<evidence type="ECO:0000256" key="6">
    <source>
        <dbReference type="ARBA" id="ARBA00023136"/>
    </source>
</evidence>
<dbReference type="Gene3D" id="1.20.144.10">
    <property type="entry name" value="Phosphatidic acid phosphatase type 2/haloperoxidase"/>
    <property type="match status" value="1"/>
</dbReference>
<name>A0A1H6FDS3_9GAMM</name>
<organism evidence="9 10">
    <name type="scientific">Candidatus Venteria ishoeyi</name>
    <dbReference type="NCBI Taxonomy" id="1899563"/>
    <lineage>
        <taxon>Bacteria</taxon>
        <taxon>Pseudomonadati</taxon>
        <taxon>Pseudomonadota</taxon>
        <taxon>Gammaproteobacteria</taxon>
        <taxon>Thiotrichales</taxon>
        <taxon>Thiotrichaceae</taxon>
        <taxon>Venteria</taxon>
    </lineage>
</organism>
<evidence type="ECO:0000256" key="1">
    <source>
        <dbReference type="ARBA" id="ARBA00004651"/>
    </source>
</evidence>
<keyword evidence="3" id="KW-1003">Cell membrane</keyword>
<dbReference type="GO" id="GO:0005886">
    <property type="term" value="C:plasma membrane"/>
    <property type="evidence" value="ECO:0007669"/>
    <property type="project" value="UniProtKB-SubCell"/>
</dbReference>
<dbReference type="InterPro" id="IPR036938">
    <property type="entry name" value="PAP2/HPO_sf"/>
</dbReference>
<evidence type="ECO:0000256" key="7">
    <source>
        <dbReference type="SAM" id="Phobius"/>
    </source>
</evidence>
<evidence type="ECO:0000256" key="4">
    <source>
        <dbReference type="ARBA" id="ARBA00022692"/>
    </source>
</evidence>
<feature type="transmembrane region" description="Helical" evidence="7">
    <location>
        <begin position="398"/>
        <end position="417"/>
    </location>
</feature>
<keyword evidence="5 7" id="KW-1133">Transmembrane helix</keyword>
<feature type="transmembrane region" description="Helical" evidence="7">
    <location>
        <begin position="423"/>
        <end position="441"/>
    </location>
</feature>
<dbReference type="Proteomes" id="UP000236724">
    <property type="component" value="Unassembled WGS sequence"/>
</dbReference>
<dbReference type="PANTHER" id="PTHR30353">
    <property type="entry name" value="INNER MEMBRANE PROTEIN DEDA-RELATED"/>
    <property type="match status" value="1"/>
</dbReference>
<dbReference type="OrthoDB" id="9780918at2"/>
<feature type="transmembrane region" description="Helical" evidence="7">
    <location>
        <begin position="117"/>
        <end position="136"/>
    </location>
</feature>
<proteinExistence type="inferred from homology"/>
<feature type="transmembrane region" description="Helical" evidence="7">
    <location>
        <begin position="63"/>
        <end position="84"/>
    </location>
</feature>
<evidence type="ECO:0000256" key="3">
    <source>
        <dbReference type="ARBA" id="ARBA00022475"/>
    </source>
</evidence>
<accession>A0A1H6FDS3</accession>
<keyword evidence="4 7" id="KW-0812">Transmembrane</keyword>
<evidence type="ECO:0000256" key="5">
    <source>
        <dbReference type="ARBA" id="ARBA00022989"/>
    </source>
</evidence>
<feature type="transmembrane region" description="Helical" evidence="7">
    <location>
        <begin position="179"/>
        <end position="197"/>
    </location>
</feature>
<dbReference type="SUPFAM" id="SSF48317">
    <property type="entry name" value="Acid phosphatase/Vanadium-dependent haloperoxidase"/>
    <property type="match status" value="1"/>
</dbReference>
<evidence type="ECO:0000313" key="9">
    <source>
        <dbReference type="EMBL" id="SEH08218.1"/>
    </source>
</evidence>
<comment type="similarity">
    <text evidence="2">Belongs to the DedA family.</text>
</comment>
<evidence type="ECO:0000256" key="2">
    <source>
        <dbReference type="ARBA" id="ARBA00010792"/>
    </source>
</evidence>
<feature type="transmembrane region" description="Helical" evidence="7">
    <location>
        <begin position="240"/>
        <end position="263"/>
    </location>
</feature>
<feature type="transmembrane region" description="Helical" evidence="7">
    <location>
        <begin position="35"/>
        <end position="57"/>
    </location>
</feature>
<dbReference type="RefSeq" id="WP_146066863.1">
    <property type="nucleotide sequence ID" value="NZ_FMSV02000546.1"/>
</dbReference>
<dbReference type="Pfam" id="PF09335">
    <property type="entry name" value="VTT_dom"/>
    <property type="match status" value="1"/>
</dbReference>
<dbReference type="EMBL" id="FMSV02000546">
    <property type="protein sequence ID" value="SEH08218.1"/>
    <property type="molecule type" value="Genomic_DNA"/>
</dbReference>
<gene>
    <name evidence="9" type="primary">yabI_2</name>
    <name evidence="9" type="ORF">MBHS_04108</name>
</gene>
<feature type="transmembrane region" description="Helical" evidence="7">
    <location>
        <begin position="148"/>
        <end position="172"/>
    </location>
</feature>